<dbReference type="EMBL" id="VSRR010064570">
    <property type="protein sequence ID" value="MPC84149.1"/>
    <property type="molecule type" value="Genomic_DNA"/>
</dbReference>
<keyword evidence="2" id="KW-1185">Reference proteome</keyword>
<gene>
    <name evidence="1" type="ORF">E2C01_078877</name>
</gene>
<dbReference type="Proteomes" id="UP000324222">
    <property type="component" value="Unassembled WGS sequence"/>
</dbReference>
<reference evidence="1 2" key="1">
    <citation type="submission" date="2019-05" db="EMBL/GenBank/DDBJ databases">
        <title>Another draft genome of Portunus trituberculatus and its Hox gene families provides insights of decapod evolution.</title>
        <authorList>
            <person name="Jeong J.-H."/>
            <person name="Song I."/>
            <person name="Kim S."/>
            <person name="Choi T."/>
            <person name="Kim D."/>
            <person name="Ryu S."/>
            <person name="Kim W."/>
        </authorList>
    </citation>
    <scope>NUCLEOTIDE SEQUENCE [LARGE SCALE GENOMIC DNA]</scope>
    <source>
        <tissue evidence="1">Muscle</tissue>
    </source>
</reference>
<organism evidence="1 2">
    <name type="scientific">Portunus trituberculatus</name>
    <name type="common">Swimming crab</name>
    <name type="synonym">Neptunus trituberculatus</name>
    <dbReference type="NCBI Taxonomy" id="210409"/>
    <lineage>
        <taxon>Eukaryota</taxon>
        <taxon>Metazoa</taxon>
        <taxon>Ecdysozoa</taxon>
        <taxon>Arthropoda</taxon>
        <taxon>Crustacea</taxon>
        <taxon>Multicrustacea</taxon>
        <taxon>Malacostraca</taxon>
        <taxon>Eumalacostraca</taxon>
        <taxon>Eucarida</taxon>
        <taxon>Decapoda</taxon>
        <taxon>Pleocyemata</taxon>
        <taxon>Brachyura</taxon>
        <taxon>Eubrachyura</taxon>
        <taxon>Portunoidea</taxon>
        <taxon>Portunidae</taxon>
        <taxon>Portuninae</taxon>
        <taxon>Portunus</taxon>
    </lineage>
</organism>
<name>A0A5B7IPW4_PORTR</name>
<evidence type="ECO:0000313" key="2">
    <source>
        <dbReference type="Proteomes" id="UP000324222"/>
    </source>
</evidence>
<proteinExistence type="predicted"/>
<sequence>MHATGSFLRIIETSQWNRRWRGPGCCVYVRNDLTCSHTHALESSEFSTIWLRLNSHSLTKFICAVYLSSNSSDYRSPKVEVPLAFCLCQLGGPEEVLW</sequence>
<comment type="caution">
    <text evidence="1">The sequence shown here is derived from an EMBL/GenBank/DDBJ whole genome shotgun (WGS) entry which is preliminary data.</text>
</comment>
<accession>A0A5B7IPW4</accession>
<protein>
    <submittedName>
        <fullName evidence="1">Uncharacterized protein</fullName>
    </submittedName>
</protein>
<dbReference type="AlphaFoldDB" id="A0A5B7IPW4"/>
<evidence type="ECO:0000313" key="1">
    <source>
        <dbReference type="EMBL" id="MPC84149.1"/>
    </source>
</evidence>